<organism evidence="1 2">
    <name type="scientific">Frondihabitans sucicola</name>
    <dbReference type="NCBI Taxonomy" id="1268041"/>
    <lineage>
        <taxon>Bacteria</taxon>
        <taxon>Bacillati</taxon>
        <taxon>Actinomycetota</taxon>
        <taxon>Actinomycetes</taxon>
        <taxon>Micrococcales</taxon>
        <taxon>Microbacteriaceae</taxon>
        <taxon>Frondihabitans</taxon>
    </lineage>
</organism>
<name>A0ABN6Y2H8_9MICO</name>
<evidence type="ECO:0000313" key="1">
    <source>
        <dbReference type="EMBL" id="BDZ51514.1"/>
    </source>
</evidence>
<dbReference type="EMBL" id="AP027732">
    <property type="protein sequence ID" value="BDZ51514.1"/>
    <property type="molecule type" value="Genomic_DNA"/>
</dbReference>
<keyword evidence="2" id="KW-1185">Reference proteome</keyword>
<accession>A0ABN6Y2H8</accession>
<evidence type="ECO:0000313" key="2">
    <source>
        <dbReference type="Proteomes" id="UP001321486"/>
    </source>
</evidence>
<sequence>MTFFTAVAGVDGVALGRVGVVDAGSDAAGRGLTAVLVGGTPGAVEAAPVDVADGRGELAAELSRVATACAATPIPAPTTTTAPTIQIAVDLRFMLP</sequence>
<dbReference type="Proteomes" id="UP001321486">
    <property type="component" value="Chromosome"/>
</dbReference>
<gene>
    <name evidence="1" type="ORF">GCM10025867_37550</name>
</gene>
<proteinExistence type="predicted"/>
<protein>
    <submittedName>
        <fullName evidence="1">Uncharacterized protein</fullName>
    </submittedName>
</protein>
<reference evidence="2" key="1">
    <citation type="journal article" date="2019" name="Int. J. Syst. Evol. Microbiol.">
        <title>The Global Catalogue of Microorganisms (GCM) 10K type strain sequencing project: providing services to taxonomists for standard genome sequencing and annotation.</title>
        <authorList>
            <consortium name="The Broad Institute Genomics Platform"/>
            <consortium name="The Broad Institute Genome Sequencing Center for Infectious Disease"/>
            <person name="Wu L."/>
            <person name="Ma J."/>
        </authorList>
    </citation>
    <scope>NUCLEOTIDE SEQUENCE [LARGE SCALE GENOMIC DNA]</scope>
    <source>
        <strain evidence="2">NBRC 108728</strain>
    </source>
</reference>